<evidence type="ECO:0000313" key="2">
    <source>
        <dbReference type="Proteomes" id="UP000061569"/>
    </source>
</evidence>
<protein>
    <submittedName>
        <fullName evidence="1">Integral membrane protein</fullName>
    </submittedName>
</protein>
<evidence type="ECO:0000313" key="1">
    <source>
        <dbReference type="EMBL" id="ALN59869.1"/>
    </source>
</evidence>
<dbReference type="InterPro" id="IPR018729">
    <property type="entry name" value="DUF2269_transmembrane"/>
</dbReference>
<sequence length="157" mass="17660">MAYLWVKWIHILSSTLLFGTGLGIAFFFWIAHKRGDAKVIAETARTVVIADACFTAPAVLVQFGTGVWLALYLGIPWSLFWLKTALILFFVVGACWLPVLWLQARARRLAAQAAAANAPLPASYHRTMFWWFWLGWPAFLSVVGIFWLMVLKPTAAM</sequence>
<dbReference type="PATRIC" id="fig|69.6.peg.4464"/>
<gene>
    <name evidence="1" type="ORF">GLE_4528</name>
</gene>
<dbReference type="KEGG" id="lez:GLE_4528"/>
<name>A0A0S2DNB0_LYSEN</name>
<organism evidence="1 2">
    <name type="scientific">Lysobacter enzymogenes</name>
    <dbReference type="NCBI Taxonomy" id="69"/>
    <lineage>
        <taxon>Bacteria</taxon>
        <taxon>Pseudomonadati</taxon>
        <taxon>Pseudomonadota</taxon>
        <taxon>Gammaproteobacteria</taxon>
        <taxon>Lysobacterales</taxon>
        <taxon>Lysobacteraceae</taxon>
        <taxon>Lysobacter</taxon>
    </lineage>
</organism>
<proteinExistence type="predicted"/>
<reference evidence="1 2" key="1">
    <citation type="submission" date="2015-11" db="EMBL/GenBank/DDBJ databases">
        <title>Genome sequences of Lysobacter enzymogenes strain C3 and Lysobacter antibioticus ATCC 29479.</title>
        <authorList>
            <person name="Kobayashi D.Y."/>
        </authorList>
    </citation>
    <scope>NUCLEOTIDE SEQUENCE [LARGE SCALE GENOMIC DNA]</scope>
    <source>
        <strain evidence="1 2">C3</strain>
    </source>
</reference>
<dbReference type="AlphaFoldDB" id="A0A0S2DNB0"/>
<accession>A0A0S2DNB0</accession>
<dbReference type="EMBL" id="CP013140">
    <property type="protein sequence ID" value="ALN59869.1"/>
    <property type="molecule type" value="Genomic_DNA"/>
</dbReference>
<dbReference type="OrthoDB" id="9786302at2"/>
<dbReference type="Proteomes" id="UP000061569">
    <property type="component" value="Chromosome"/>
</dbReference>
<dbReference type="STRING" id="69.GLE_4528"/>
<dbReference type="Pfam" id="PF10027">
    <property type="entry name" value="DUF2269"/>
    <property type="match status" value="1"/>
</dbReference>